<evidence type="ECO:0000313" key="9">
    <source>
        <dbReference type="EMBL" id="MBH0237115.1"/>
    </source>
</evidence>
<evidence type="ECO:0000256" key="5">
    <source>
        <dbReference type="ARBA" id="ARBA00023098"/>
    </source>
</evidence>
<dbReference type="GO" id="GO:0006643">
    <property type="term" value="P:membrane lipid metabolic process"/>
    <property type="evidence" value="ECO:0007669"/>
    <property type="project" value="TreeGrafter"/>
</dbReference>
<sequence length="263" mass="29048">MEAAIRFAIFFGVFAAVAAAEWALPKRVPGPGRWARWRVNISILILDVVVQRLTLGAAALAAALYAEANGIGLFHLAGVPMLIAAPIGFLVLDFAVWLQHVASHRVPLFWRLHQVHHADLEVDLTTGTRFHPVEILLSALWKVVVVLALGIDPWTVIAFEAVLNAASVFSHANLSLPAGLDRLLRRVVVTPDMHRVHHSVIPAETDSNYGFFLSVWDRLFGTMVEQPAAGHAGMTIGLSEHRDPQRLGLARLLMMPFERRKPR</sequence>
<keyword evidence="5" id="KW-0443">Lipid metabolism</keyword>
<feature type="domain" description="Fatty acid hydroxylase" evidence="8">
    <location>
        <begin position="87"/>
        <end position="222"/>
    </location>
</feature>
<feature type="transmembrane region" description="Helical" evidence="7">
    <location>
        <begin position="43"/>
        <end position="66"/>
    </location>
</feature>
<keyword evidence="10" id="KW-1185">Reference proteome</keyword>
<evidence type="ECO:0000259" key="8">
    <source>
        <dbReference type="Pfam" id="PF04116"/>
    </source>
</evidence>
<dbReference type="RefSeq" id="WP_197310218.1">
    <property type="nucleotide sequence ID" value="NZ_JADZLT010000041.1"/>
</dbReference>
<dbReference type="GO" id="GO:0008610">
    <property type="term" value="P:lipid biosynthetic process"/>
    <property type="evidence" value="ECO:0007669"/>
    <property type="project" value="InterPro"/>
</dbReference>
<evidence type="ECO:0000256" key="6">
    <source>
        <dbReference type="ARBA" id="ARBA00023136"/>
    </source>
</evidence>
<dbReference type="GO" id="GO:0005506">
    <property type="term" value="F:iron ion binding"/>
    <property type="evidence" value="ECO:0007669"/>
    <property type="project" value="InterPro"/>
</dbReference>
<dbReference type="EMBL" id="JADZLT010000041">
    <property type="protein sequence ID" value="MBH0237115.1"/>
    <property type="molecule type" value="Genomic_DNA"/>
</dbReference>
<reference evidence="9" key="1">
    <citation type="submission" date="2020-12" db="EMBL/GenBank/DDBJ databases">
        <title>Methylobrevis albus sp. nov., isolated from fresh water lack sediment.</title>
        <authorList>
            <person name="Zou Q."/>
        </authorList>
    </citation>
    <scope>NUCLEOTIDE SEQUENCE</scope>
    <source>
        <strain evidence="9">L22</strain>
    </source>
</reference>
<organism evidence="9 10">
    <name type="scientific">Methylobrevis albus</name>
    <dbReference type="NCBI Taxonomy" id="2793297"/>
    <lineage>
        <taxon>Bacteria</taxon>
        <taxon>Pseudomonadati</taxon>
        <taxon>Pseudomonadota</taxon>
        <taxon>Alphaproteobacteria</taxon>
        <taxon>Hyphomicrobiales</taxon>
        <taxon>Pleomorphomonadaceae</taxon>
        <taxon>Methylobrevis</taxon>
    </lineage>
</organism>
<dbReference type="Pfam" id="PF04116">
    <property type="entry name" value="FA_hydroxylase"/>
    <property type="match status" value="1"/>
</dbReference>
<dbReference type="PANTHER" id="PTHR21624">
    <property type="entry name" value="STEROL DESATURASE-RELATED PROTEIN"/>
    <property type="match status" value="1"/>
</dbReference>
<accession>A0A931MXM6</accession>
<dbReference type="GO" id="GO:0012505">
    <property type="term" value="C:endomembrane system"/>
    <property type="evidence" value="ECO:0007669"/>
    <property type="project" value="UniProtKB-SubCell"/>
</dbReference>
<evidence type="ECO:0000256" key="4">
    <source>
        <dbReference type="ARBA" id="ARBA00023002"/>
    </source>
</evidence>
<dbReference type="Proteomes" id="UP000631694">
    <property type="component" value="Unassembled WGS sequence"/>
</dbReference>
<feature type="transmembrane region" description="Helical" evidence="7">
    <location>
        <begin position="73"/>
        <end position="98"/>
    </location>
</feature>
<protein>
    <submittedName>
        <fullName evidence="9">Sterol desaturase family protein</fullName>
    </submittedName>
</protein>
<proteinExistence type="predicted"/>
<comment type="caution">
    <text evidence="9">The sequence shown here is derived from an EMBL/GenBank/DDBJ whole genome shotgun (WGS) entry which is preliminary data.</text>
</comment>
<evidence type="ECO:0000256" key="1">
    <source>
        <dbReference type="ARBA" id="ARBA00004127"/>
    </source>
</evidence>
<dbReference type="InterPro" id="IPR006694">
    <property type="entry name" value="Fatty_acid_hydroxylase"/>
</dbReference>
<evidence type="ECO:0000256" key="3">
    <source>
        <dbReference type="ARBA" id="ARBA00022989"/>
    </source>
</evidence>
<dbReference type="AlphaFoldDB" id="A0A931MXM6"/>
<keyword evidence="2 7" id="KW-0812">Transmembrane</keyword>
<keyword evidence="6 7" id="KW-0472">Membrane</keyword>
<name>A0A931MXM6_9HYPH</name>
<dbReference type="GO" id="GO:0016020">
    <property type="term" value="C:membrane"/>
    <property type="evidence" value="ECO:0007669"/>
    <property type="project" value="GOC"/>
</dbReference>
<keyword evidence="3 7" id="KW-1133">Transmembrane helix</keyword>
<dbReference type="PANTHER" id="PTHR21624:SF1">
    <property type="entry name" value="ALKYLGLYCEROL MONOOXYGENASE"/>
    <property type="match status" value="1"/>
</dbReference>
<gene>
    <name evidence="9" type="ORF">I5731_04715</name>
</gene>
<evidence type="ECO:0000256" key="7">
    <source>
        <dbReference type="SAM" id="Phobius"/>
    </source>
</evidence>
<dbReference type="GO" id="GO:0050479">
    <property type="term" value="F:glyceryl-ether monooxygenase activity"/>
    <property type="evidence" value="ECO:0007669"/>
    <property type="project" value="TreeGrafter"/>
</dbReference>
<evidence type="ECO:0000313" key="10">
    <source>
        <dbReference type="Proteomes" id="UP000631694"/>
    </source>
</evidence>
<dbReference type="InterPro" id="IPR051689">
    <property type="entry name" value="Sterol_desaturase/TMEM195"/>
</dbReference>
<comment type="subcellular location">
    <subcellularLocation>
        <location evidence="1">Endomembrane system</location>
        <topology evidence="1">Multi-pass membrane protein</topology>
    </subcellularLocation>
</comment>
<keyword evidence="4" id="KW-0560">Oxidoreductase</keyword>
<evidence type="ECO:0000256" key="2">
    <source>
        <dbReference type="ARBA" id="ARBA00022692"/>
    </source>
</evidence>